<dbReference type="SUPFAM" id="SSF57850">
    <property type="entry name" value="RING/U-box"/>
    <property type="match status" value="1"/>
</dbReference>
<feature type="compositionally biased region" description="Polar residues" evidence="7">
    <location>
        <begin position="1846"/>
        <end position="1863"/>
    </location>
</feature>
<dbReference type="InterPro" id="IPR001841">
    <property type="entry name" value="Znf_RING"/>
</dbReference>
<dbReference type="CDD" id="cd17082">
    <property type="entry name" value="RAWUL_PCGF2_like"/>
    <property type="match status" value="1"/>
</dbReference>
<feature type="region of interest" description="Disordered" evidence="7">
    <location>
        <begin position="976"/>
        <end position="1028"/>
    </location>
</feature>
<feature type="compositionally biased region" description="Polar residues" evidence="7">
    <location>
        <begin position="476"/>
        <end position="490"/>
    </location>
</feature>
<feature type="compositionally biased region" description="Polar residues" evidence="7">
    <location>
        <begin position="1082"/>
        <end position="1103"/>
    </location>
</feature>
<dbReference type="Gene3D" id="3.30.40.10">
    <property type="entry name" value="Zinc/RING finger domain, C3HC4 (zinc finger)"/>
    <property type="match status" value="1"/>
</dbReference>
<feature type="compositionally biased region" description="Low complexity" evidence="7">
    <location>
        <begin position="1369"/>
        <end position="1393"/>
    </location>
</feature>
<feature type="compositionally biased region" description="Polar residues" evidence="7">
    <location>
        <begin position="524"/>
        <end position="547"/>
    </location>
</feature>
<evidence type="ECO:0000313" key="9">
    <source>
        <dbReference type="EMBL" id="GFS10273.1"/>
    </source>
</evidence>
<feature type="region of interest" description="Disordered" evidence="7">
    <location>
        <begin position="1529"/>
        <end position="1565"/>
    </location>
</feature>
<keyword evidence="4" id="KW-0862">Zinc</keyword>
<feature type="compositionally biased region" description="Polar residues" evidence="7">
    <location>
        <begin position="1907"/>
        <end position="1916"/>
    </location>
</feature>
<feature type="compositionally biased region" description="Basic and acidic residues" evidence="7">
    <location>
        <begin position="1246"/>
        <end position="1255"/>
    </location>
</feature>
<feature type="compositionally biased region" description="Low complexity" evidence="7">
    <location>
        <begin position="1952"/>
        <end position="2024"/>
    </location>
</feature>
<keyword evidence="10" id="KW-1185">Reference proteome</keyword>
<feature type="region of interest" description="Disordered" evidence="7">
    <location>
        <begin position="1948"/>
        <end position="2060"/>
    </location>
</feature>
<feature type="region of interest" description="Disordered" evidence="7">
    <location>
        <begin position="1327"/>
        <end position="1421"/>
    </location>
</feature>
<dbReference type="GO" id="GO:0035102">
    <property type="term" value="C:PRC1 complex"/>
    <property type="evidence" value="ECO:0007669"/>
    <property type="project" value="TreeGrafter"/>
</dbReference>
<dbReference type="GO" id="GO:1990841">
    <property type="term" value="F:promoter-specific chromatin binding"/>
    <property type="evidence" value="ECO:0007669"/>
    <property type="project" value="TreeGrafter"/>
</dbReference>
<evidence type="ECO:0000256" key="2">
    <source>
        <dbReference type="ARBA" id="ARBA00022723"/>
    </source>
</evidence>
<feature type="region of interest" description="Disordered" evidence="7">
    <location>
        <begin position="829"/>
        <end position="916"/>
    </location>
</feature>
<keyword evidence="3 6" id="KW-0863">Zinc-finger</keyword>
<feature type="region of interest" description="Disordered" evidence="7">
    <location>
        <begin position="149"/>
        <end position="171"/>
    </location>
</feature>
<feature type="compositionally biased region" description="Low complexity" evidence="7">
    <location>
        <begin position="1208"/>
        <end position="1221"/>
    </location>
</feature>
<keyword evidence="2" id="KW-0479">Metal-binding</keyword>
<dbReference type="GO" id="GO:0000122">
    <property type="term" value="P:negative regulation of transcription by RNA polymerase II"/>
    <property type="evidence" value="ECO:0007669"/>
    <property type="project" value="TreeGrafter"/>
</dbReference>
<evidence type="ECO:0000313" key="10">
    <source>
        <dbReference type="Proteomes" id="UP000762676"/>
    </source>
</evidence>
<feature type="region of interest" description="Disordered" evidence="7">
    <location>
        <begin position="1744"/>
        <end position="1928"/>
    </location>
</feature>
<feature type="compositionally biased region" description="Low complexity" evidence="7">
    <location>
        <begin position="1777"/>
        <end position="1793"/>
    </location>
</feature>
<dbReference type="InterPro" id="IPR013083">
    <property type="entry name" value="Znf_RING/FYVE/PHD"/>
</dbReference>
<dbReference type="FunFam" id="3.30.40.10:FF:000033">
    <property type="entry name" value="Polycomb group RING finger protein 3"/>
    <property type="match status" value="1"/>
</dbReference>
<protein>
    <submittedName>
        <fullName evidence="9">Polycomb complex protein BMI-1</fullName>
    </submittedName>
</protein>
<sequence length="2113" mass="225821">MLGLRANKAKVAEEGAILFRRIVYPPPLSGSKHGQTTLGVLAAVAKRMAGHPPPKRLRISELNPHLLCALCGGYLIDATTIIECLHSFCKTCILRYLETSNYCPICEVLIHKTRPWQNIRLDHALQNAVYKCVPGLFQNEMQRRREFYHKHHKDKRGRVSSSSSKDKDAARQAGAAASAQGDCCSHGQLGDRIIFSKDEKFSISIEFSPDGKPVEDCVKKSTKRQKNTFPQDKRYLHCPAGLRIEHLKKFIRAKFSLPEDIQIDLFYEKDPLCDTYSLMDVAYICMWKRDCVLRLFYSFYEVPPKIPRLDTSVVKLEVQKVLKDGQKTLGEGSEEKASHVKAEEEKQQKKRALTDRKCRTQKEEKQQKEGQSMQEDCLYLKAEAEAGGEEKDEQKDSLIHSSVKVNCSPTSSVRQVKVAEDMEVKVVLEKTAVQKQKEVALVKNVFPNKPDQDTKPTAGDSKLCSSTALGSDLRNQDNPSGIKSDPTSDTGKQEVKSEACCPSSPTGKLASGAMCVGMKRKYSETGNAETKTNPGTLLKPQASSVSKPIQVGPLPCQKGTKPSPKTVQDTKHSPSGSRSDVKGSVPKYSKPASSLKDTKPSPLCQMKKLQVTLTDTKMSPTGDISKSLCAPHNVKPQTVNSQAAKSIANQTNSKLTIASQNLNSVSCPQTMPSVSVALDKKSIPASQLTKLYSSSGVSNSHTSQKNKSSPSQKDAKMSTNSSKDCKTGSSFKDTQCAASLKETKSSSNSKDSKPAVKYTHQSQQTVSYTIVSCGVNGENGNFPSGPNSPKAPLKMLIKSSESKDSKTCFIASSPMGMSKVQKHKVFYPSISKDPQLSPAKTSVGTSTEPGASKQKHPKEKKSRHSESKSTWKPKKLTPKVGSLPDDQRDSCKTEKKPLSASSVKANSAVSTSKNAQDVYNFVPEEKEDMPPKLKEALRLNPNKPSVVKLTVNTNEAHSGAYQHVFPPVIASHTLEPEQSEAVNLSQKPQVKDKTSTPLSRTSSPTTAPNSDKTPAPSNHCQSKVAVPSLSHSSVDNSYTYMYAIDLSKAKTNPTPVVSSADSQPATSVAACKILASQSSQAFPDSQQDLVTTNVENSSCSGNSKKPLDKPQSNRADERTMTHLPPSAAHNQGKTPNKSGVQQLKVSNSLAVVVANLASNAVSNLVTSIKLASSKASSTELLGSYEPSTTTTTKTPVFQMKTPMSDVKTTSITTTSQIPTSSFEPASTETALAKSHDKKSSAGLDNTSRDRPEPDGNKVAQTSPDSTVSLQAPVSTTQTDPAPDASSTTLSEVSSSKVSDGKSPPPSPDVPKTIITVPLLPSQASLLSRARPNDKVVPAQAQVDKSSPDFRDHPRSLKAESSTILPLAEPETSSLATSDSSSPPTVSISSIATSDSPTTVSISLSPNRTFPTNTNSTPVSNDTSSTIISISLPGVSSASAITSTSSTSVTSASTFFSSAAPLNSTESTTTALGKHHSGQLKNTVNDEKTFLASTSRKLSASKGFDSPGKKLEASVSKLLLPKDPRKIDNFLFDTVPGDRESPTSTSSPKPKDILSAEPDEPQSSSFMEDTIISVARGTLPEAADSAPLDSSDTPFTAVHHLPKTISQTSKAYAARKSTALAPNYSSPLPSTKSNKNVIQTTKISTLIPKSSSTTSKPSMYAKAFPYPALNTLPASRAFLHAAFPHASIVHPDFTAMVNGTNNFVRSLIAAQHASRPALPGFHPRPLSATYHLPPKATLPLSISKSQMAQGSPKVSSATSKSTHPLSTKTQTVPKSHGASVPSKSSPANAPSKSNLKGQGPACSNLESSATDHGKSTSVSSVNSPGHSQKEREGKSIKLRAMPPLTIPKSSLGGTTLKLQRSPGSTDHYVLSPTTGGGSSHTPHHNHSQSSEKSKSSKESKRSNSVSSCGSRTPTSPLSPKDTVFAGERQRVPTIKISDINRNPIIVDSGSACNSNPATSTPPTANTNKTKNSCNSNHSHNHRSASASSSSSRPPSASSNSSLSPSSVAHSNSNNIPSPNNSSSVNHRISSRGGDRGSDSSCSPTGSVSERSPARDCRRPPSAEFLLPHHQRWHGFPTAELLFHGFKLPAHAHFQELHYDTDAMPLDYSQSSSKS</sequence>
<feature type="compositionally biased region" description="Polar residues" evidence="7">
    <location>
        <begin position="1258"/>
        <end position="1279"/>
    </location>
</feature>
<name>A0AAV4IKI1_9GAST</name>
<feature type="compositionally biased region" description="Basic and acidic residues" evidence="7">
    <location>
        <begin position="333"/>
        <end position="368"/>
    </location>
</feature>
<dbReference type="PANTHER" id="PTHR10825:SF29">
    <property type="entry name" value="POLYCOMB GROUP RING FINGER PROTEIN 1"/>
    <property type="match status" value="1"/>
</dbReference>
<feature type="compositionally biased region" description="Polar residues" evidence="7">
    <location>
        <begin position="832"/>
        <end position="849"/>
    </location>
</feature>
<feature type="compositionally biased region" description="Low complexity" evidence="7">
    <location>
        <begin position="995"/>
        <end position="1008"/>
    </location>
</feature>
<evidence type="ECO:0000256" key="5">
    <source>
        <dbReference type="ARBA" id="ARBA00023242"/>
    </source>
</evidence>
<dbReference type="PANTHER" id="PTHR10825">
    <property type="entry name" value="RING FINGER DOMAIN-CONTAINING, POLYCOMB GROUP COMPONENT"/>
    <property type="match status" value="1"/>
</dbReference>
<feature type="compositionally biased region" description="Basic residues" evidence="7">
    <location>
        <begin position="149"/>
        <end position="158"/>
    </location>
</feature>
<feature type="compositionally biased region" description="Low complexity" evidence="7">
    <location>
        <begin position="899"/>
        <end position="913"/>
    </location>
</feature>
<dbReference type="EMBL" id="BMAT01009626">
    <property type="protein sequence ID" value="GFS10273.1"/>
    <property type="molecule type" value="Genomic_DNA"/>
</dbReference>
<feature type="compositionally biased region" description="Basic and acidic residues" evidence="7">
    <location>
        <begin position="1888"/>
        <end position="1900"/>
    </location>
</feature>
<dbReference type="Pfam" id="PF16207">
    <property type="entry name" value="RAWUL"/>
    <property type="match status" value="1"/>
</dbReference>
<dbReference type="Proteomes" id="UP000762676">
    <property type="component" value="Unassembled WGS sequence"/>
</dbReference>
<feature type="compositionally biased region" description="Basic and acidic residues" evidence="7">
    <location>
        <begin position="2050"/>
        <end position="2059"/>
    </location>
</feature>
<feature type="compositionally biased region" description="Low complexity" evidence="7">
    <location>
        <begin position="1283"/>
        <end position="1301"/>
    </location>
</feature>
<organism evidence="9 10">
    <name type="scientific">Elysia marginata</name>
    <dbReference type="NCBI Taxonomy" id="1093978"/>
    <lineage>
        <taxon>Eukaryota</taxon>
        <taxon>Metazoa</taxon>
        <taxon>Spiralia</taxon>
        <taxon>Lophotrochozoa</taxon>
        <taxon>Mollusca</taxon>
        <taxon>Gastropoda</taxon>
        <taxon>Heterobranchia</taxon>
        <taxon>Euthyneura</taxon>
        <taxon>Panpulmonata</taxon>
        <taxon>Sacoglossa</taxon>
        <taxon>Placobranchoidea</taxon>
        <taxon>Plakobranchidae</taxon>
        <taxon>Elysia</taxon>
    </lineage>
</organism>
<comment type="subcellular location">
    <subcellularLocation>
        <location evidence="1">Nucleus</location>
    </subcellularLocation>
</comment>
<feature type="region of interest" description="Disordered" evidence="7">
    <location>
        <begin position="327"/>
        <end position="371"/>
    </location>
</feature>
<evidence type="ECO:0000256" key="1">
    <source>
        <dbReference type="ARBA" id="ARBA00004123"/>
    </source>
</evidence>
<feature type="domain" description="RING-type" evidence="8">
    <location>
        <begin position="68"/>
        <end position="107"/>
    </location>
</feature>
<feature type="compositionally biased region" description="Polar residues" evidence="7">
    <location>
        <begin position="563"/>
        <end position="578"/>
    </location>
</feature>
<feature type="region of interest" description="Disordered" evidence="7">
    <location>
        <begin position="1206"/>
        <end position="1313"/>
    </location>
</feature>
<dbReference type="InterPro" id="IPR017907">
    <property type="entry name" value="Znf_RING_CS"/>
</dbReference>
<dbReference type="InterPro" id="IPR032443">
    <property type="entry name" value="RAWUL"/>
</dbReference>
<evidence type="ECO:0000256" key="3">
    <source>
        <dbReference type="ARBA" id="ARBA00022771"/>
    </source>
</evidence>
<feature type="compositionally biased region" description="Polar residues" evidence="7">
    <location>
        <begin position="1744"/>
        <end position="1772"/>
    </location>
</feature>
<evidence type="ECO:0000259" key="8">
    <source>
        <dbReference type="PROSITE" id="PS50089"/>
    </source>
</evidence>
<evidence type="ECO:0000256" key="6">
    <source>
        <dbReference type="PROSITE-ProRule" id="PRU00175"/>
    </source>
</evidence>
<keyword evidence="5" id="KW-0539">Nucleus</keyword>
<feature type="region of interest" description="Disordered" evidence="7">
    <location>
        <begin position="1082"/>
        <end position="1117"/>
    </location>
</feature>
<gene>
    <name evidence="9" type="ORF">ElyMa_004804700</name>
</gene>
<dbReference type="PROSITE" id="PS50089">
    <property type="entry name" value="ZF_RING_2"/>
    <property type="match status" value="1"/>
</dbReference>
<feature type="compositionally biased region" description="Polar residues" evidence="7">
    <location>
        <begin position="1009"/>
        <end position="1021"/>
    </location>
</feature>
<feature type="compositionally biased region" description="Polar residues" evidence="7">
    <location>
        <begin position="693"/>
        <end position="737"/>
    </location>
</feature>
<dbReference type="Pfam" id="PF13923">
    <property type="entry name" value="zf-C3HC4_2"/>
    <property type="match status" value="1"/>
</dbReference>
<feature type="compositionally biased region" description="Polar residues" evidence="7">
    <location>
        <begin position="1814"/>
        <end position="1825"/>
    </location>
</feature>
<feature type="compositionally biased region" description="Polar residues" evidence="7">
    <location>
        <begin position="1394"/>
        <end position="1421"/>
    </location>
</feature>
<comment type="caution">
    <text evidence="9">The sequence shown here is derived from an EMBL/GenBank/DDBJ whole genome shotgun (WGS) entry which is preliminary data.</text>
</comment>
<dbReference type="GO" id="GO:0008270">
    <property type="term" value="F:zinc ion binding"/>
    <property type="evidence" value="ECO:0007669"/>
    <property type="project" value="UniProtKB-KW"/>
</dbReference>
<evidence type="ECO:0000256" key="4">
    <source>
        <dbReference type="ARBA" id="ARBA00022833"/>
    </source>
</evidence>
<dbReference type="Gene3D" id="3.10.20.90">
    <property type="entry name" value="Phosphatidylinositol 3-kinase Catalytic Subunit, Chain A, domain 1"/>
    <property type="match status" value="1"/>
</dbReference>
<feature type="compositionally biased region" description="Basic and acidic residues" evidence="7">
    <location>
        <begin position="885"/>
        <end position="897"/>
    </location>
</feature>
<dbReference type="SMART" id="SM00184">
    <property type="entry name" value="RING"/>
    <property type="match status" value="1"/>
</dbReference>
<feature type="compositionally biased region" description="Basic and acidic residues" evidence="7">
    <location>
        <begin position="1345"/>
        <end position="1357"/>
    </location>
</feature>
<feature type="compositionally biased region" description="Basic residues" evidence="7">
    <location>
        <begin position="853"/>
        <end position="863"/>
    </location>
</feature>
<evidence type="ECO:0000256" key="7">
    <source>
        <dbReference type="SAM" id="MobiDB-lite"/>
    </source>
</evidence>
<dbReference type="PROSITE" id="PS00518">
    <property type="entry name" value="ZF_RING_1"/>
    <property type="match status" value="1"/>
</dbReference>
<proteinExistence type="predicted"/>
<reference evidence="9 10" key="1">
    <citation type="journal article" date="2021" name="Elife">
        <title>Chloroplast acquisition without the gene transfer in kleptoplastic sea slugs, Plakobranchus ocellatus.</title>
        <authorList>
            <person name="Maeda T."/>
            <person name="Takahashi S."/>
            <person name="Yoshida T."/>
            <person name="Shimamura S."/>
            <person name="Takaki Y."/>
            <person name="Nagai Y."/>
            <person name="Toyoda A."/>
            <person name="Suzuki Y."/>
            <person name="Arimoto A."/>
            <person name="Ishii H."/>
            <person name="Satoh N."/>
            <person name="Nishiyama T."/>
            <person name="Hasebe M."/>
            <person name="Maruyama T."/>
            <person name="Minagawa J."/>
            <person name="Obokata J."/>
            <person name="Shigenobu S."/>
        </authorList>
    </citation>
    <scope>NUCLEOTIDE SEQUENCE [LARGE SCALE GENOMIC DNA]</scope>
</reference>
<accession>A0AAV4IKI1</accession>
<feature type="region of interest" description="Disordered" evidence="7">
    <location>
        <begin position="693"/>
        <end position="761"/>
    </location>
</feature>
<feature type="region of interest" description="Disordered" evidence="7">
    <location>
        <begin position="443"/>
        <end position="602"/>
    </location>
</feature>